<evidence type="ECO:0000256" key="1">
    <source>
        <dbReference type="SAM" id="SignalP"/>
    </source>
</evidence>
<protein>
    <recommendedName>
        <fullName evidence="2">Ecp2 effector protein-like domain-containing protein</fullName>
    </recommendedName>
</protein>
<name>A0A9W8PWX8_9HYPO</name>
<proteinExistence type="predicted"/>
<feature type="signal peptide" evidence="1">
    <location>
        <begin position="1"/>
        <end position="16"/>
    </location>
</feature>
<keyword evidence="4" id="KW-1185">Reference proteome</keyword>
<reference evidence="3" key="1">
    <citation type="submission" date="2022-10" db="EMBL/GenBank/DDBJ databases">
        <title>Fusarium specimens isolated from Avocado Roots.</title>
        <authorList>
            <person name="Stajich J."/>
            <person name="Roper C."/>
            <person name="Heimlech-Rivalta G."/>
        </authorList>
    </citation>
    <scope>NUCLEOTIDE SEQUENCE</scope>
    <source>
        <strain evidence="3">CF00143</strain>
    </source>
</reference>
<evidence type="ECO:0000259" key="2">
    <source>
        <dbReference type="Pfam" id="PF14856"/>
    </source>
</evidence>
<dbReference type="OrthoDB" id="4944568at2759"/>
<dbReference type="EMBL" id="JAPDHF010000003">
    <property type="protein sequence ID" value="KAJ4020833.1"/>
    <property type="molecule type" value="Genomic_DNA"/>
</dbReference>
<accession>A0A9W8PWX8</accession>
<gene>
    <name evidence="3" type="ORF">NW766_002327</name>
</gene>
<sequence length="200" mass="21467">MRFVGLVTVFIGLATAAPAPAYYAPPPPPAATPTKDEMIAVTTSAPQASGDVFTYWAASDHSIKACDEDSYVDREAPKDTLRANYRDCAALLSSFGSRNGTFMVPRACEDDKEYATGNGHVDVVKSGSCAFSVRADKALMVGDEDIVWIMQKAVLDNSAGMEMAARGAVKCGAEDGETKGGLYWEIHGIEKEEEEESPHY</sequence>
<feature type="chain" id="PRO_5040878428" description="Ecp2 effector protein-like domain-containing protein" evidence="1">
    <location>
        <begin position="17"/>
        <end position="200"/>
    </location>
</feature>
<dbReference type="Pfam" id="PF14856">
    <property type="entry name" value="Hce2"/>
    <property type="match status" value="1"/>
</dbReference>
<evidence type="ECO:0000313" key="3">
    <source>
        <dbReference type="EMBL" id="KAJ4020833.1"/>
    </source>
</evidence>
<organism evidence="3 4">
    <name type="scientific">Fusarium irregulare</name>
    <dbReference type="NCBI Taxonomy" id="2494466"/>
    <lineage>
        <taxon>Eukaryota</taxon>
        <taxon>Fungi</taxon>
        <taxon>Dikarya</taxon>
        <taxon>Ascomycota</taxon>
        <taxon>Pezizomycotina</taxon>
        <taxon>Sordariomycetes</taxon>
        <taxon>Hypocreomycetidae</taxon>
        <taxon>Hypocreales</taxon>
        <taxon>Nectriaceae</taxon>
        <taxon>Fusarium</taxon>
        <taxon>Fusarium incarnatum-equiseti species complex</taxon>
    </lineage>
</organism>
<dbReference type="Proteomes" id="UP001152130">
    <property type="component" value="Unassembled WGS sequence"/>
</dbReference>
<dbReference type="InterPro" id="IPR029226">
    <property type="entry name" value="Ecp2-like"/>
</dbReference>
<dbReference type="AlphaFoldDB" id="A0A9W8PWX8"/>
<keyword evidence="1" id="KW-0732">Signal</keyword>
<comment type="caution">
    <text evidence="3">The sequence shown here is derived from an EMBL/GenBank/DDBJ whole genome shotgun (WGS) entry which is preliminary data.</text>
</comment>
<feature type="domain" description="Ecp2 effector protein-like" evidence="2">
    <location>
        <begin position="66"/>
        <end position="171"/>
    </location>
</feature>
<evidence type="ECO:0000313" key="4">
    <source>
        <dbReference type="Proteomes" id="UP001152130"/>
    </source>
</evidence>